<reference evidence="1 2" key="1">
    <citation type="submission" date="2020-08" db="EMBL/GenBank/DDBJ databases">
        <title>Genomic Encyclopedia of Type Strains, Phase III (KMG-III): the genomes of soil and plant-associated and newly described type strains.</title>
        <authorList>
            <person name="Whitman W."/>
        </authorList>
    </citation>
    <scope>NUCLEOTIDE SEQUENCE [LARGE SCALE GENOMIC DNA]</scope>
    <source>
        <strain evidence="1 2">CECT 8280</strain>
    </source>
</reference>
<gene>
    <name evidence="1" type="ORF">FHS25_003644</name>
</gene>
<dbReference type="Proteomes" id="UP000542811">
    <property type="component" value="Unassembled WGS sequence"/>
</dbReference>
<keyword evidence="2" id="KW-1185">Reference proteome</keyword>
<sequence length="38" mass="4369">MSGRLAITNWVKPKAEENVCAPQHQRCKLFECKLRVLA</sequence>
<protein>
    <submittedName>
        <fullName evidence="1">Uncharacterized protein</fullName>
    </submittedName>
</protein>
<evidence type="ECO:0000313" key="1">
    <source>
        <dbReference type="EMBL" id="MBB3163166.1"/>
    </source>
</evidence>
<proteinExistence type="predicted"/>
<comment type="caution">
    <text evidence="1">The sequence shown here is derived from an EMBL/GenBank/DDBJ whole genome shotgun (WGS) entry which is preliminary data.</text>
</comment>
<accession>A0ABR6GA79</accession>
<organism evidence="1 2">
    <name type="scientific">Rhizobium laguerreae</name>
    <dbReference type="NCBI Taxonomy" id="1076926"/>
    <lineage>
        <taxon>Bacteria</taxon>
        <taxon>Pseudomonadati</taxon>
        <taxon>Pseudomonadota</taxon>
        <taxon>Alphaproteobacteria</taxon>
        <taxon>Hyphomicrobiales</taxon>
        <taxon>Rhizobiaceae</taxon>
        <taxon>Rhizobium/Agrobacterium group</taxon>
        <taxon>Rhizobium</taxon>
    </lineage>
</organism>
<name>A0ABR6GA79_9HYPH</name>
<evidence type="ECO:0000313" key="2">
    <source>
        <dbReference type="Proteomes" id="UP000542811"/>
    </source>
</evidence>
<dbReference type="EMBL" id="JACHXX010000004">
    <property type="protein sequence ID" value="MBB3163166.1"/>
    <property type="molecule type" value="Genomic_DNA"/>
</dbReference>